<reference evidence="2" key="1">
    <citation type="journal article" date="2019" name="Int. J. Syst. Evol. Microbiol.">
        <title>The Global Catalogue of Microorganisms (GCM) 10K type strain sequencing project: providing services to taxonomists for standard genome sequencing and annotation.</title>
        <authorList>
            <consortium name="The Broad Institute Genomics Platform"/>
            <consortium name="The Broad Institute Genome Sequencing Center for Infectious Disease"/>
            <person name="Wu L."/>
            <person name="Ma J."/>
        </authorList>
    </citation>
    <scope>NUCLEOTIDE SEQUENCE [LARGE SCALE GENOMIC DNA]</scope>
    <source>
        <strain evidence="2">CGMCC 1.12922</strain>
    </source>
</reference>
<accession>A0ABQ1QCV5</accession>
<organism evidence="1 2">
    <name type="scientific">Sinisalibacter lacisalsi</name>
    <dbReference type="NCBI Taxonomy" id="1526570"/>
    <lineage>
        <taxon>Bacteria</taxon>
        <taxon>Pseudomonadati</taxon>
        <taxon>Pseudomonadota</taxon>
        <taxon>Alphaproteobacteria</taxon>
        <taxon>Rhodobacterales</taxon>
        <taxon>Roseobacteraceae</taxon>
        <taxon>Sinisalibacter</taxon>
    </lineage>
</organism>
<dbReference type="PANTHER" id="PTHR33973">
    <property type="entry name" value="OS07G0153300 PROTEIN"/>
    <property type="match status" value="1"/>
</dbReference>
<dbReference type="EMBL" id="BMGI01000001">
    <property type="protein sequence ID" value="GGD22256.1"/>
    <property type="molecule type" value="Genomic_DNA"/>
</dbReference>
<proteinExistence type="predicted"/>
<dbReference type="Proteomes" id="UP000617355">
    <property type="component" value="Unassembled WGS sequence"/>
</dbReference>
<dbReference type="Pfam" id="PF07103">
    <property type="entry name" value="DUF1365"/>
    <property type="match status" value="1"/>
</dbReference>
<keyword evidence="2" id="KW-1185">Reference proteome</keyword>
<comment type="caution">
    <text evidence="1">The sequence shown here is derived from an EMBL/GenBank/DDBJ whole genome shotgun (WGS) entry which is preliminary data.</text>
</comment>
<sequence length="252" mass="27897">MIHTPLHMPGQTVHARRGGPKNTFRYGIDYLLIDPERDEPTPALFSRNRFNLLAVHDRDHGGAREAGEGAAWARRVFAAQGVALGAEARVLLLTQPRFLGYWFNPVSFWLAMEGDDLRAVIAEVNNPFGDRHSYFCANPDLAPITAGDTITSDKVFHVSPFQRIAGKYRFRFDIGTERIAISITLLDGEKGLVATLTGPLVPLSTGGILRASLRRPAGALRTIALIYWQAVKLKLKGARYRTRPAPPKEEVS</sequence>
<dbReference type="InterPro" id="IPR010775">
    <property type="entry name" value="DUF1365"/>
</dbReference>
<evidence type="ECO:0000313" key="1">
    <source>
        <dbReference type="EMBL" id="GGD22256.1"/>
    </source>
</evidence>
<gene>
    <name evidence="1" type="ORF">GCM10011358_03450</name>
</gene>
<name>A0ABQ1QCV5_9RHOB</name>
<evidence type="ECO:0000313" key="2">
    <source>
        <dbReference type="Proteomes" id="UP000617355"/>
    </source>
</evidence>
<protein>
    <submittedName>
        <fullName evidence="1">DUF1365 domain-containing protein</fullName>
    </submittedName>
</protein>
<dbReference type="PANTHER" id="PTHR33973:SF4">
    <property type="entry name" value="OS07G0153300 PROTEIN"/>
    <property type="match status" value="1"/>
</dbReference>